<sequence>MANQIAVKEKISIPKTEYLRLKKLEEHFKDFWEYMEHLMDIREAREEVKKKKIIPQEKLFKKLGF</sequence>
<organism evidence="1 2">
    <name type="scientific">Candidatus Nealsonbacteria bacterium CG08_land_8_20_14_0_20_38_20</name>
    <dbReference type="NCBI Taxonomy" id="1974705"/>
    <lineage>
        <taxon>Bacteria</taxon>
        <taxon>Candidatus Nealsoniibacteriota</taxon>
    </lineage>
</organism>
<proteinExistence type="predicted"/>
<evidence type="ECO:0000313" key="2">
    <source>
        <dbReference type="Proteomes" id="UP000230088"/>
    </source>
</evidence>
<dbReference type="Proteomes" id="UP000230088">
    <property type="component" value="Unassembled WGS sequence"/>
</dbReference>
<name>A0A2H0YLS7_9BACT</name>
<comment type="caution">
    <text evidence="1">The sequence shown here is derived from an EMBL/GenBank/DDBJ whole genome shotgun (WGS) entry which is preliminary data.</text>
</comment>
<accession>A0A2H0YLS7</accession>
<evidence type="ECO:0000313" key="1">
    <source>
        <dbReference type="EMBL" id="PIS39448.1"/>
    </source>
</evidence>
<dbReference type="AlphaFoldDB" id="A0A2H0YLS7"/>
<dbReference type="EMBL" id="PEYD01000037">
    <property type="protein sequence ID" value="PIS39448.1"/>
    <property type="molecule type" value="Genomic_DNA"/>
</dbReference>
<reference evidence="2" key="1">
    <citation type="submission" date="2017-09" db="EMBL/GenBank/DDBJ databases">
        <title>Depth-based differentiation of microbial function through sediment-hosted aquifers and enrichment of novel symbionts in the deep terrestrial subsurface.</title>
        <authorList>
            <person name="Probst A.J."/>
            <person name="Ladd B."/>
            <person name="Jarett J.K."/>
            <person name="Geller-Mcgrath D.E."/>
            <person name="Sieber C.M.K."/>
            <person name="Emerson J.B."/>
            <person name="Anantharaman K."/>
            <person name="Thomas B.C."/>
            <person name="Malmstrom R."/>
            <person name="Stieglmeier M."/>
            <person name="Klingl A."/>
            <person name="Woyke T."/>
            <person name="Ryan C.M."/>
            <person name="Banfield J.F."/>
        </authorList>
    </citation>
    <scope>NUCLEOTIDE SEQUENCE [LARGE SCALE GENOMIC DNA]</scope>
</reference>
<protein>
    <submittedName>
        <fullName evidence="1">Uncharacterized protein</fullName>
    </submittedName>
</protein>
<gene>
    <name evidence="1" type="ORF">COT33_01885</name>
</gene>